<dbReference type="Pfam" id="PF00887">
    <property type="entry name" value="ACBP"/>
    <property type="match status" value="1"/>
</dbReference>
<dbReference type="SUPFAM" id="SSF47027">
    <property type="entry name" value="Acyl-CoA binding protein"/>
    <property type="match status" value="1"/>
</dbReference>
<evidence type="ECO:0000259" key="3">
    <source>
        <dbReference type="PROSITE" id="PS51228"/>
    </source>
</evidence>
<feature type="compositionally biased region" description="Pro residues" evidence="2">
    <location>
        <begin position="225"/>
        <end position="235"/>
    </location>
</feature>
<dbReference type="GO" id="GO:0000062">
    <property type="term" value="F:fatty-acyl-CoA binding"/>
    <property type="evidence" value="ECO:0007669"/>
    <property type="project" value="InterPro"/>
</dbReference>
<gene>
    <name evidence="4" type="ORF">EXIGLDRAFT_677026</name>
</gene>
<dbReference type="AlphaFoldDB" id="A0A165GH85"/>
<feature type="domain" description="ACB" evidence="3">
    <location>
        <begin position="15"/>
        <end position="104"/>
    </location>
</feature>
<dbReference type="PROSITE" id="PS51228">
    <property type="entry name" value="ACB_2"/>
    <property type="match status" value="1"/>
</dbReference>
<evidence type="ECO:0000313" key="5">
    <source>
        <dbReference type="Proteomes" id="UP000077266"/>
    </source>
</evidence>
<evidence type="ECO:0000256" key="2">
    <source>
        <dbReference type="SAM" id="MobiDB-lite"/>
    </source>
</evidence>
<dbReference type="InterPro" id="IPR035984">
    <property type="entry name" value="Acyl-CoA-binding_sf"/>
</dbReference>
<feature type="compositionally biased region" description="Basic and acidic residues" evidence="2">
    <location>
        <begin position="361"/>
        <end position="372"/>
    </location>
</feature>
<name>A0A165GH85_EXIGL</name>
<feature type="region of interest" description="Disordered" evidence="2">
    <location>
        <begin position="180"/>
        <end position="206"/>
    </location>
</feature>
<dbReference type="Proteomes" id="UP000077266">
    <property type="component" value="Unassembled WGS sequence"/>
</dbReference>
<accession>A0A165GH85</accession>
<feature type="region of interest" description="Disordered" evidence="2">
    <location>
        <begin position="123"/>
        <end position="165"/>
    </location>
</feature>
<dbReference type="PRINTS" id="PR00689">
    <property type="entry name" value="ACOABINDINGP"/>
</dbReference>
<organism evidence="4 5">
    <name type="scientific">Exidia glandulosa HHB12029</name>
    <dbReference type="NCBI Taxonomy" id="1314781"/>
    <lineage>
        <taxon>Eukaryota</taxon>
        <taxon>Fungi</taxon>
        <taxon>Dikarya</taxon>
        <taxon>Basidiomycota</taxon>
        <taxon>Agaricomycotina</taxon>
        <taxon>Agaricomycetes</taxon>
        <taxon>Auriculariales</taxon>
        <taxon>Exidiaceae</taxon>
        <taxon>Exidia</taxon>
    </lineage>
</organism>
<sequence>MSVRSLDSELDADVQYSQFRRAVEIVQGLPKTGPIQTGYEEKLAMYSLYKQATVGNVKTPRPGLWDMLGRAKWDAWAKHKDLPQHEAKWLYVETLLKVLRKYSSQTVAMDLVRELESFQGDPDNLVLSGSYMSSRRRSSSDSGDSSDDGHPSAMPQPFAPQPVPAHLLNNQRQPAFMRGREATTTDEDTDGEEVPPPVTRPLSSVSSAHRYRTPMATSTGVPAAFSPPPPVPELQPLPRFSSSSAFSPTLESMPTGSLPSSSYPTSLQYPTGMSRSSGSGAPTPQSYPSVSLMRGSPAYGPMPYRPAGAGPDVYPYLALEDAVQKVQASVAALHERLDVLEAGGRPSRLLNRSYSSVSPTGDHDGNPDDARRRGWDAQRYGAWALVLDPLTNALRATRTMLAEEHASPVLLIVRRLMLDASFVVFVLWLLRQVWRRSRARQRQLLSLISSLLYLIAGRQRGVPQRIMVDRGV</sequence>
<dbReference type="GO" id="GO:0006631">
    <property type="term" value="P:fatty acid metabolic process"/>
    <property type="evidence" value="ECO:0007669"/>
    <property type="project" value="TreeGrafter"/>
</dbReference>
<proteinExistence type="predicted"/>
<keyword evidence="1" id="KW-0446">Lipid-binding</keyword>
<dbReference type="PANTHER" id="PTHR23310:SF133">
    <property type="entry name" value="COA BINDING PROTEIN, PUTATIVE (AFU_ORTHOLOGUE AFUA_1G12300)-RELATED"/>
    <property type="match status" value="1"/>
</dbReference>
<dbReference type="PANTHER" id="PTHR23310">
    <property type="entry name" value="ACYL-COA-BINDING PROTEIN, ACBP"/>
    <property type="match status" value="1"/>
</dbReference>
<reference evidence="4 5" key="1">
    <citation type="journal article" date="2016" name="Mol. Biol. Evol.">
        <title>Comparative Genomics of Early-Diverging Mushroom-Forming Fungi Provides Insights into the Origins of Lignocellulose Decay Capabilities.</title>
        <authorList>
            <person name="Nagy L.G."/>
            <person name="Riley R."/>
            <person name="Tritt A."/>
            <person name="Adam C."/>
            <person name="Daum C."/>
            <person name="Floudas D."/>
            <person name="Sun H."/>
            <person name="Yadav J.S."/>
            <person name="Pangilinan J."/>
            <person name="Larsson K.H."/>
            <person name="Matsuura K."/>
            <person name="Barry K."/>
            <person name="Labutti K."/>
            <person name="Kuo R."/>
            <person name="Ohm R.A."/>
            <person name="Bhattacharya S.S."/>
            <person name="Shirouzu T."/>
            <person name="Yoshinaga Y."/>
            <person name="Martin F.M."/>
            <person name="Grigoriev I.V."/>
            <person name="Hibbett D.S."/>
        </authorList>
    </citation>
    <scope>NUCLEOTIDE SEQUENCE [LARGE SCALE GENOMIC DNA]</scope>
    <source>
        <strain evidence="4 5">HHB12029</strain>
    </source>
</reference>
<protein>
    <submittedName>
        <fullName evidence="4">ACBP-domain-containing protein</fullName>
    </submittedName>
</protein>
<dbReference type="InterPro" id="IPR014352">
    <property type="entry name" value="FERM/acyl-CoA-bd_prot_sf"/>
</dbReference>
<feature type="compositionally biased region" description="Acidic residues" evidence="2">
    <location>
        <begin position="184"/>
        <end position="193"/>
    </location>
</feature>
<dbReference type="InParanoid" id="A0A165GH85"/>
<dbReference type="OrthoDB" id="346910at2759"/>
<keyword evidence="5" id="KW-1185">Reference proteome</keyword>
<evidence type="ECO:0000256" key="1">
    <source>
        <dbReference type="ARBA" id="ARBA00023121"/>
    </source>
</evidence>
<dbReference type="STRING" id="1314781.A0A165GH85"/>
<evidence type="ECO:0000313" key="4">
    <source>
        <dbReference type="EMBL" id="KZV90512.1"/>
    </source>
</evidence>
<dbReference type="InterPro" id="IPR022408">
    <property type="entry name" value="Acyl-CoA-binding_prot_CS"/>
</dbReference>
<dbReference type="Gene3D" id="1.20.80.10">
    <property type="match status" value="1"/>
</dbReference>
<dbReference type="InterPro" id="IPR000582">
    <property type="entry name" value="Acyl-CoA-binding_protein"/>
</dbReference>
<dbReference type="EMBL" id="KV426047">
    <property type="protein sequence ID" value="KZV90512.1"/>
    <property type="molecule type" value="Genomic_DNA"/>
</dbReference>
<dbReference type="FunFam" id="1.20.80.10:FF:000010">
    <property type="entry name" value="Acyl-CoA-binding domain-containing protein 5"/>
    <property type="match status" value="1"/>
</dbReference>
<dbReference type="PROSITE" id="PS00880">
    <property type="entry name" value="ACB_1"/>
    <property type="match status" value="1"/>
</dbReference>
<feature type="compositionally biased region" description="Polar residues" evidence="2">
    <location>
        <begin position="350"/>
        <end position="359"/>
    </location>
</feature>
<feature type="region of interest" description="Disordered" evidence="2">
    <location>
        <begin position="350"/>
        <end position="372"/>
    </location>
</feature>
<feature type="compositionally biased region" description="Polar residues" evidence="2">
    <location>
        <begin position="240"/>
        <end position="287"/>
    </location>
</feature>
<feature type="region of interest" description="Disordered" evidence="2">
    <location>
        <begin position="219"/>
        <end position="287"/>
    </location>
</feature>